<feature type="binding site" evidence="9 10">
    <location>
        <position position="67"/>
    </location>
    <ligand>
        <name>substrate</name>
    </ligand>
</feature>
<dbReference type="PROSITE" id="PS01064">
    <property type="entry name" value="PYRIDOX_OXIDASE"/>
    <property type="match status" value="1"/>
</dbReference>
<gene>
    <name evidence="9 14" type="primary">pdxH</name>
    <name evidence="14" type="ORF">CRP01_34495</name>
</gene>
<dbReference type="RefSeq" id="WP_099154640.1">
    <property type="nucleotide sequence ID" value="NZ_PDUD01000047.1"/>
</dbReference>
<feature type="binding site" evidence="9 10">
    <location>
        <begin position="193"/>
        <end position="195"/>
    </location>
    <ligand>
        <name>substrate</name>
    </ligand>
</feature>
<dbReference type="EC" id="1.4.3.5" evidence="9"/>
<comment type="similarity">
    <text evidence="3 9">Belongs to the pyridoxamine 5'-phosphate oxidase family.</text>
</comment>
<dbReference type="Gene3D" id="2.30.110.10">
    <property type="entry name" value="Electron Transport, Fmn-binding Protein, Chain A"/>
    <property type="match status" value="1"/>
</dbReference>
<dbReference type="GO" id="GO:0010181">
    <property type="term" value="F:FMN binding"/>
    <property type="evidence" value="ECO:0007669"/>
    <property type="project" value="UniProtKB-UniRule"/>
</dbReference>
<protein>
    <recommendedName>
        <fullName evidence="9">Pyridoxine/pyridoxamine 5'-phosphate oxidase</fullName>
        <ecNumber evidence="9">1.4.3.5</ecNumber>
    </recommendedName>
    <alternativeName>
        <fullName evidence="9">PNP/PMP oxidase</fullName>
        <shortName evidence="9">PNPOx</shortName>
    </alternativeName>
    <alternativeName>
        <fullName evidence="9">Pyridoxal 5'-phosphate synthase</fullName>
    </alternativeName>
</protein>
<comment type="cofactor">
    <cofactor evidence="9 11">
        <name>FMN</name>
        <dbReference type="ChEBI" id="CHEBI:58210"/>
    </cofactor>
    <text evidence="9 11">Binds 1 FMN per subunit.</text>
</comment>
<evidence type="ECO:0000313" key="15">
    <source>
        <dbReference type="Proteomes" id="UP000223913"/>
    </source>
</evidence>
<evidence type="ECO:0000256" key="1">
    <source>
        <dbReference type="ARBA" id="ARBA00004738"/>
    </source>
</evidence>
<name>A0A2D0N096_FLAN2</name>
<keyword evidence="8 9" id="KW-0664">Pyridoxine biosynthesis</keyword>
<dbReference type="FunFam" id="2.30.110.10:FF:000005">
    <property type="entry name" value="NAD(P)H-hydrate epimerase"/>
    <property type="match status" value="1"/>
</dbReference>
<dbReference type="InterPro" id="IPR011576">
    <property type="entry name" value="Pyridox_Oxase_N"/>
</dbReference>
<dbReference type="NCBIfam" id="TIGR00558">
    <property type="entry name" value="pdxH"/>
    <property type="match status" value="1"/>
</dbReference>
<dbReference type="GO" id="GO:0008615">
    <property type="term" value="P:pyridoxine biosynthetic process"/>
    <property type="evidence" value="ECO:0007669"/>
    <property type="project" value="UniProtKB-UniRule"/>
</dbReference>
<keyword evidence="15" id="KW-1185">Reference proteome</keyword>
<evidence type="ECO:0000259" key="13">
    <source>
        <dbReference type="Pfam" id="PF10590"/>
    </source>
</evidence>
<feature type="binding site" evidence="9 11">
    <location>
        <position position="197"/>
    </location>
    <ligand>
        <name>FMN</name>
        <dbReference type="ChEBI" id="CHEBI:58210"/>
    </ligand>
</feature>
<evidence type="ECO:0000313" key="14">
    <source>
        <dbReference type="EMBL" id="PHN01905.1"/>
    </source>
</evidence>
<dbReference type="InterPro" id="IPR000659">
    <property type="entry name" value="Pyridox_Oxase"/>
</dbReference>
<dbReference type="NCBIfam" id="NF004231">
    <property type="entry name" value="PRK05679.1"/>
    <property type="match status" value="1"/>
</dbReference>
<dbReference type="HAMAP" id="MF_01629">
    <property type="entry name" value="PdxH"/>
    <property type="match status" value="1"/>
</dbReference>
<proteinExistence type="inferred from homology"/>
<comment type="catalytic activity">
    <reaction evidence="9">
        <text>pyridoxamine 5'-phosphate + O2 + H2O = pyridoxal 5'-phosphate + H2O2 + NH4(+)</text>
        <dbReference type="Rhea" id="RHEA:15817"/>
        <dbReference type="ChEBI" id="CHEBI:15377"/>
        <dbReference type="ChEBI" id="CHEBI:15379"/>
        <dbReference type="ChEBI" id="CHEBI:16240"/>
        <dbReference type="ChEBI" id="CHEBI:28938"/>
        <dbReference type="ChEBI" id="CHEBI:58451"/>
        <dbReference type="ChEBI" id="CHEBI:597326"/>
        <dbReference type="EC" id="1.4.3.5"/>
    </reaction>
</comment>
<dbReference type="SUPFAM" id="SSF50475">
    <property type="entry name" value="FMN-binding split barrel"/>
    <property type="match status" value="1"/>
</dbReference>
<feature type="binding site" evidence="9 11">
    <location>
        <begin position="62"/>
        <end position="67"/>
    </location>
    <ligand>
        <name>FMN</name>
        <dbReference type="ChEBI" id="CHEBI:58210"/>
    </ligand>
</feature>
<keyword evidence="6 9" id="KW-0288">FMN</keyword>
<evidence type="ECO:0000256" key="8">
    <source>
        <dbReference type="ARBA" id="ARBA00023096"/>
    </source>
</evidence>
<feature type="domain" description="Pyridoxine 5'-phosphate oxidase dimerisation C-terminal" evidence="13">
    <location>
        <begin position="174"/>
        <end position="215"/>
    </location>
</feature>
<dbReference type="InterPro" id="IPR019740">
    <property type="entry name" value="Pyridox_Oxase_CS"/>
</dbReference>
<comment type="caution">
    <text evidence="14">The sequence shown here is derived from an EMBL/GenBank/DDBJ whole genome shotgun (WGS) entry which is preliminary data.</text>
</comment>
<sequence>MLLNLGDFREDYNRDELLESQAEKDPFQQFARWFKTAVQAEIPEPNAMVLATSTTSGRPSARVVLLKEVESESFVFYTNYESRKGQEMAENPHAALVFNWLELHRQIRVEGLIEKVPATMSTEYFQSRPKGSQIGAWASPQSQVIPRREILEEQVRELNAEYSDAEKLPRPEHWGGYRLRPHTVEFWQGRTSRLHDRLLYTLAGPGAWVISRLAP</sequence>
<evidence type="ECO:0000256" key="5">
    <source>
        <dbReference type="ARBA" id="ARBA00022630"/>
    </source>
</evidence>
<evidence type="ECO:0000259" key="12">
    <source>
        <dbReference type="Pfam" id="PF01243"/>
    </source>
</evidence>
<feature type="binding site" evidence="10">
    <location>
        <begin position="9"/>
        <end position="12"/>
    </location>
    <ligand>
        <name>substrate</name>
    </ligand>
</feature>
<feature type="domain" description="Pyridoxamine 5'-phosphate oxidase N-terminal" evidence="12">
    <location>
        <begin position="35"/>
        <end position="158"/>
    </location>
</feature>
<accession>A0A2D0N096</accession>
<dbReference type="Pfam" id="PF10590">
    <property type="entry name" value="PNP_phzG_C"/>
    <property type="match status" value="1"/>
</dbReference>
<feature type="binding site" evidence="9 11">
    <location>
        <begin position="77"/>
        <end position="78"/>
    </location>
    <ligand>
        <name>FMN</name>
        <dbReference type="ChEBI" id="CHEBI:58210"/>
    </ligand>
</feature>
<keyword evidence="5 9" id="KW-0285">Flavoprotein</keyword>
<comment type="subunit">
    <text evidence="4 9">Homodimer.</text>
</comment>
<feature type="binding site" evidence="9 11">
    <location>
        <position position="84"/>
    </location>
    <ligand>
        <name>FMN</name>
        <dbReference type="ChEBI" id="CHEBI:58210"/>
    </ligand>
</feature>
<dbReference type="PIRSF" id="PIRSF000190">
    <property type="entry name" value="Pyd_amn-ph_oxd"/>
    <property type="match status" value="1"/>
</dbReference>
<evidence type="ECO:0000256" key="7">
    <source>
        <dbReference type="ARBA" id="ARBA00023002"/>
    </source>
</evidence>
<dbReference type="InterPro" id="IPR019576">
    <property type="entry name" value="Pyridoxamine_oxidase_dimer_C"/>
</dbReference>
<comment type="function">
    <text evidence="9">Catalyzes the oxidation of either pyridoxine 5'-phosphate (PNP) or pyridoxamine 5'-phosphate (PMP) into pyridoxal 5'-phosphate (PLP).</text>
</comment>
<feature type="binding site" evidence="9 11">
    <location>
        <position position="83"/>
    </location>
    <ligand>
        <name>FMN</name>
        <dbReference type="ChEBI" id="CHEBI:58210"/>
    </ligand>
</feature>
<feature type="binding site" evidence="9 10">
    <location>
        <position position="128"/>
    </location>
    <ligand>
        <name>substrate</name>
    </ligand>
</feature>
<comment type="pathway">
    <text evidence="2 9">Cofactor metabolism; pyridoxal 5'-phosphate salvage; pyridoxal 5'-phosphate from pyridoxine 5'-phosphate: step 1/1.</text>
</comment>
<reference evidence="14 15" key="1">
    <citation type="submission" date="2017-10" db="EMBL/GenBank/DDBJ databases">
        <title>The draft genome sequence of Lewinella nigricans NBRC 102662.</title>
        <authorList>
            <person name="Wang K."/>
        </authorList>
    </citation>
    <scope>NUCLEOTIDE SEQUENCE [LARGE SCALE GENOMIC DNA]</scope>
    <source>
        <strain evidence="14 15">NBRC 102662</strain>
    </source>
</reference>
<dbReference type="GO" id="GO:0004733">
    <property type="term" value="F:pyridoxamine phosphate oxidase activity"/>
    <property type="evidence" value="ECO:0007669"/>
    <property type="project" value="UniProtKB-UniRule"/>
</dbReference>
<organism evidence="14 15">
    <name type="scientific">Flavilitoribacter nigricans (strain ATCC 23147 / DSM 23189 / NBRC 102662 / NCIMB 1420 / SS-2)</name>
    <name type="common">Lewinella nigricans</name>
    <dbReference type="NCBI Taxonomy" id="1122177"/>
    <lineage>
        <taxon>Bacteria</taxon>
        <taxon>Pseudomonadati</taxon>
        <taxon>Bacteroidota</taxon>
        <taxon>Saprospiria</taxon>
        <taxon>Saprospirales</taxon>
        <taxon>Lewinellaceae</taxon>
        <taxon>Flavilitoribacter</taxon>
    </lineage>
</organism>
<dbReference type="PANTHER" id="PTHR10851:SF0">
    <property type="entry name" value="PYRIDOXINE-5'-PHOSPHATE OXIDASE"/>
    <property type="match status" value="1"/>
</dbReference>
<evidence type="ECO:0000256" key="3">
    <source>
        <dbReference type="ARBA" id="ARBA00007301"/>
    </source>
</evidence>
<comment type="catalytic activity">
    <reaction evidence="9">
        <text>pyridoxine 5'-phosphate + O2 = pyridoxal 5'-phosphate + H2O2</text>
        <dbReference type="Rhea" id="RHEA:15149"/>
        <dbReference type="ChEBI" id="CHEBI:15379"/>
        <dbReference type="ChEBI" id="CHEBI:16240"/>
        <dbReference type="ChEBI" id="CHEBI:58589"/>
        <dbReference type="ChEBI" id="CHEBI:597326"/>
        <dbReference type="EC" id="1.4.3.5"/>
    </reaction>
</comment>
<dbReference type="PANTHER" id="PTHR10851">
    <property type="entry name" value="PYRIDOXINE-5-PHOSPHATE OXIDASE"/>
    <property type="match status" value="1"/>
</dbReference>
<feature type="binding site" evidence="9 10">
    <location>
        <position position="124"/>
    </location>
    <ligand>
        <name>substrate</name>
    </ligand>
</feature>
<evidence type="ECO:0000256" key="9">
    <source>
        <dbReference type="HAMAP-Rule" id="MF_01629"/>
    </source>
</evidence>
<dbReference type="EMBL" id="PDUD01000047">
    <property type="protein sequence ID" value="PHN01905.1"/>
    <property type="molecule type" value="Genomic_DNA"/>
</dbReference>
<dbReference type="InterPro" id="IPR012349">
    <property type="entry name" value="Split_barrel_FMN-bd"/>
</dbReference>
<evidence type="ECO:0000256" key="6">
    <source>
        <dbReference type="ARBA" id="ARBA00022643"/>
    </source>
</evidence>
<feature type="binding site" evidence="9 11">
    <location>
        <begin position="141"/>
        <end position="142"/>
    </location>
    <ligand>
        <name>FMN</name>
        <dbReference type="ChEBI" id="CHEBI:58210"/>
    </ligand>
</feature>
<dbReference type="AlphaFoldDB" id="A0A2D0N096"/>
<comment type="pathway">
    <text evidence="1 9">Cofactor metabolism; pyridoxal 5'-phosphate salvage; pyridoxal 5'-phosphate from pyridoxamine 5'-phosphate: step 1/1.</text>
</comment>
<evidence type="ECO:0000256" key="4">
    <source>
        <dbReference type="ARBA" id="ARBA00011738"/>
    </source>
</evidence>
<dbReference type="Pfam" id="PF01243">
    <property type="entry name" value="PNPOx_N"/>
    <property type="match status" value="1"/>
</dbReference>
<keyword evidence="7 9" id="KW-0560">Oxidoreductase</keyword>
<dbReference type="Proteomes" id="UP000223913">
    <property type="component" value="Unassembled WGS sequence"/>
</dbReference>
<dbReference type="UniPathway" id="UPA01068">
    <property type="reaction ID" value="UER00304"/>
</dbReference>
<feature type="binding site" evidence="9 11">
    <location>
        <position position="106"/>
    </location>
    <ligand>
        <name>FMN</name>
        <dbReference type="ChEBI" id="CHEBI:58210"/>
    </ligand>
</feature>
<feature type="binding site" evidence="9 11">
    <location>
        <position position="187"/>
    </location>
    <ligand>
        <name>FMN</name>
        <dbReference type="ChEBI" id="CHEBI:58210"/>
    </ligand>
</feature>
<evidence type="ECO:0000256" key="2">
    <source>
        <dbReference type="ARBA" id="ARBA00005037"/>
    </source>
</evidence>
<evidence type="ECO:0000256" key="10">
    <source>
        <dbReference type="PIRSR" id="PIRSR000190-1"/>
    </source>
</evidence>
<evidence type="ECO:0000256" key="11">
    <source>
        <dbReference type="PIRSR" id="PIRSR000190-2"/>
    </source>
</evidence>
<dbReference type="OrthoDB" id="9780392at2"/>
<feature type="binding site" evidence="9 10">
    <location>
        <position position="132"/>
    </location>
    <ligand>
        <name>substrate</name>
    </ligand>
</feature>